<accession>A0A1A8YLW2</accession>
<gene>
    <name evidence="1" type="ORF">POVWA2_010270</name>
</gene>
<organism evidence="1 2">
    <name type="scientific">Plasmodium ovale wallikeri</name>
    <dbReference type="NCBI Taxonomy" id="864142"/>
    <lineage>
        <taxon>Eukaryota</taxon>
        <taxon>Sar</taxon>
        <taxon>Alveolata</taxon>
        <taxon>Apicomplexa</taxon>
        <taxon>Aconoidasida</taxon>
        <taxon>Haemosporida</taxon>
        <taxon>Plasmodiidae</taxon>
        <taxon>Plasmodium</taxon>
        <taxon>Plasmodium (Plasmodium)</taxon>
    </lineage>
</organism>
<dbReference type="Proteomes" id="UP000078550">
    <property type="component" value="Unassembled WGS sequence"/>
</dbReference>
<protein>
    <submittedName>
        <fullName evidence="1">Uncharacterized protein</fullName>
    </submittedName>
</protein>
<evidence type="ECO:0000313" key="1">
    <source>
        <dbReference type="EMBL" id="SBT32562.1"/>
    </source>
</evidence>
<sequence>MDGWTDGWVGSIHRLRIVLRVYRGGVTQKFCTKAGMYVQGTICAPSFALCTASIRTAIKHAPNNATLGGEDNLFVLSPQQNTLSQDE</sequence>
<proteinExistence type="predicted"/>
<name>A0A1A8YLW2_PLAOA</name>
<dbReference type="AlphaFoldDB" id="A0A1A8YLW2"/>
<dbReference type="EMBL" id="FLRE01000038">
    <property type="protein sequence ID" value="SBT32562.1"/>
    <property type="molecule type" value="Genomic_DNA"/>
</dbReference>
<reference evidence="2" key="1">
    <citation type="submission" date="2016-05" db="EMBL/GenBank/DDBJ databases">
        <authorList>
            <person name="Naeem Raeece"/>
        </authorList>
    </citation>
    <scope>NUCLEOTIDE SEQUENCE [LARGE SCALE GENOMIC DNA]</scope>
</reference>
<evidence type="ECO:0000313" key="2">
    <source>
        <dbReference type="Proteomes" id="UP000078550"/>
    </source>
</evidence>